<gene>
    <name evidence="2" type="ORF">UY72_C0004G0014</name>
</gene>
<evidence type="ECO:0000256" key="1">
    <source>
        <dbReference type="SAM" id="Phobius"/>
    </source>
</evidence>
<keyword evidence="1" id="KW-0812">Transmembrane</keyword>
<dbReference type="Proteomes" id="UP000034846">
    <property type="component" value="Unassembled WGS sequence"/>
</dbReference>
<feature type="transmembrane region" description="Helical" evidence="1">
    <location>
        <begin position="63"/>
        <end position="84"/>
    </location>
</feature>
<keyword evidence="1" id="KW-1133">Transmembrane helix</keyword>
<sequence>MCFSATASFAAASVLTLTGVVSMQRAWKTPMIWYAALPLLFGIQQAIEGVQWLLDKPSAACSVAGYGFLFFALLLWPVYVPFSIYMMEKDKYRKAFLRFVTFMGLMGSLYLLVPYLTAPLNISAAANSIQYNLAIPSVAYGLWFYVFVVSSGIWSSRRRVQIFAVVVVLGFFVAQAAYIHALTSVWCFFAGLSSLLVFLEVNYATQNRKIKRRV</sequence>
<dbReference type="Pfam" id="PF20334">
    <property type="entry name" value="DUF6629"/>
    <property type="match status" value="1"/>
</dbReference>
<comment type="caution">
    <text evidence="2">The sequence shown here is derived from an EMBL/GenBank/DDBJ whole genome shotgun (WGS) entry which is preliminary data.</text>
</comment>
<name>A0A0G1XIJ3_9BACT</name>
<dbReference type="EMBL" id="LCRD01000004">
    <property type="protein sequence ID" value="KKW30725.1"/>
    <property type="molecule type" value="Genomic_DNA"/>
</dbReference>
<proteinExistence type="predicted"/>
<feature type="transmembrane region" description="Helical" evidence="1">
    <location>
        <begin position="129"/>
        <end position="148"/>
    </location>
</feature>
<accession>A0A0G1XIJ3</accession>
<reference evidence="2 3" key="1">
    <citation type="journal article" date="2015" name="Nature">
        <title>rRNA introns, odd ribosomes, and small enigmatic genomes across a large radiation of phyla.</title>
        <authorList>
            <person name="Brown C.T."/>
            <person name="Hug L.A."/>
            <person name="Thomas B.C."/>
            <person name="Sharon I."/>
            <person name="Castelle C.J."/>
            <person name="Singh A."/>
            <person name="Wilkins M.J."/>
            <person name="Williams K.H."/>
            <person name="Banfield J.F."/>
        </authorList>
    </citation>
    <scope>NUCLEOTIDE SEQUENCE [LARGE SCALE GENOMIC DNA]</scope>
</reference>
<evidence type="ECO:0000313" key="2">
    <source>
        <dbReference type="EMBL" id="KKW30725.1"/>
    </source>
</evidence>
<feature type="transmembrane region" description="Helical" evidence="1">
    <location>
        <begin position="160"/>
        <end position="179"/>
    </location>
</feature>
<dbReference type="AlphaFoldDB" id="A0A0G1XIJ3"/>
<dbReference type="InterPro" id="IPR046737">
    <property type="entry name" value="DUF6629"/>
</dbReference>
<keyword evidence="1" id="KW-0472">Membrane</keyword>
<protein>
    <recommendedName>
        <fullName evidence="4">Histidine kinase N-terminal 7TM region domain-containing protein</fullName>
    </recommendedName>
</protein>
<organism evidence="2 3">
    <name type="scientific">Candidatus Uhrbacteria bacterium GW2011_GWD2_52_7</name>
    <dbReference type="NCBI Taxonomy" id="1618989"/>
    <lineage>
        <taxon>Bacteria</taxon>
        <taxon>Candidatus Uhriibacteriota</taxon>
    </lineage>
</organism>
<feature type="transmembrane region" description="Helical" evidence="1">
    <location>
        <begin position="96"/>
        <end position="117"/>
    </location>
</feature>
<evidence type="ECO:0000313" key="3">
    <source>
        <dbReference type="Proteomes" id="UP000034846"/>
    </source>
</evidence>
<evidence type="ECO:0008006" key="4">
    <source>
        <dbReference type="Google" id="ProtNLM"/>
    </source>
</evidence>
<dbReference type="PATRIC" id="fig|1618989.3.peg.97"/>
<feature type="transmembrane region" description="Helical" evidence="1">
    <location>
        <begin position="185"/>
        <end position="204"/>
    </location>
</feature>